<dbReference type="STRING" id="1503925.TH53_19860"/>
<keyword evidence="2" id="KW-1185">Reference proteome</keyword>
<accession>A0A0D0GMA9</accession>
<dbReference type="AlphaFoldDB" id="A0A0D0GMA9"/>
<evidence type="ECO:0000313" key="2">
    <source>
        <dbReference type="Proteomes" id="UP000032049"/>
    </source>
</evidence>
<protein>
    <submittedName>
        <fullName evidence="1">Uncharacterized protein</fullName>
    </submittedName>
</protein>
<gene>
    <name evidence="1" type="ORF">TH53_19860</name>
</gene>
<organism evidence="1 2">
    <name type="scientific">Pedobacter lusitanus</name>
    <dbReference type="NCBI Taxonomy" id="1503925"/>
    <lineage>
        <taxon>Bacteria</taxon>
        <taxon>Pseudomonadati</taxon>
        <taxon>Bacteroidota</taxon>
        <taxon>Sphingobacteriia</taxon>
        <taxon>Sphingobacteriales</taxon>
        <taxon>Sphingobacteriaceae</taxon>
        <taxon>Pedobacter</taxon>
    </lineage>
</organism>
<reference evidence="1 2" key="1">
    <citation type="submission" date="2015-01" db="EMBL/GenBank/DDBJ databases">
        <title>Draft genome sequence of Pedobacter sp. NL19 isolated from sludge of an effluent treatment pond in an abandoned uranium mine.</title>
        <authorList>
            <person name="Santos T."/>
            <person name="Caetano T."/>
            <person name="Covas C."/>
            <person name="Cruz A."/>
            <person name="Mendo S."/>
        </authorList>
    </citation>
    <scope>NUCLEOTIDE SEQUENCE [LARGE SCALE GENOMIC DNA]</scope>
    <source>
        <strain evidence="1 2">NL19</strain>
    </source>
</reference>
<sequence>MGIINVTYNWRVVSDGHQTIDCADEYHVGVNGVVTIEEHQAMGSGDRWFYNIVFDNGNELKIFNPNTVLTTP</sequence>
<evidence type="ECO:0000313" key="1">
    <source>
        <dbReference type="EMBL" id="KIO75596.1"/>
    </source>
</evidence>
<comment type="caution">
    <text evidence="1">The sequence shown here is derived from an EMBL/GenBank/DDBJ whole genome shotgun (WGS) entry which is preliminary data.</text>
</comment>
<name>A0A0D0GMA9_9SPHI</name>
<dbReference type="EMBL" id="JXRA01000093">
    <property type="protein sequence ID" value="KIO75596.1"/>
    <property type="molecule type" value="Genomic_DNA"/>
</dbReference>
<dbReference type="Proteomes" id="UP000032049">
    <property type="component" value="Unassembled WGS sequence"/>
</dbReference>
<dbReference type="RefSeq" id="WP_041884653.1">
    <property type="nucleotide sequence ID" value="NZ_CP157278.1"/>
</dbReference>
<proteinExistence type="predicted"/>